<name>A0A0P0C965_9BACT</name>
<dbReference type="EMBL" id="CP012644">
    <property type="protein sequence ID" value="ALJ01656.1"/>
    <property type="molecule type" value="Genomic_DNA"/>
</dbReference>
<dbReference type="AlphaFoldDB" id="A0A0P0C965"/>
<organism evidence="2 3">
    <name type="scientific">Rufibacter tibetensis</name>
    <dbReference type="NCBI Taxonomy" id="512763"/>
    <lineage>
        <taxon>Bacteria</taxon>
        <taxon>Pseudomonadati</taxon>
        <taxon>Bacteroidota</taxon>
        <taxon>Cytophagia</taxon>
        <taxon>Cytophagales</taxon>
        <taxon>Hymenobacteraceae</taxon>
        <taxon>Rufibacter</taxon>
    </lineage>
</organism>
<keyword evidence="3" id="KW-1185">Reference proteome</keyword>
<evidence type="ECO:0000313" key="2">
    <source>
        <dbReference type="EMBL" id="ALJ01656.1"/>
    </source>
</evidence>
<accession>A0A0P0C965</accession>
<evidence type="ECO:0000259" key="1">
    <source>
        <dbReference type="Pfam" id="PF01656"/>
    </source>
</evidence>
<keyword evidence="2" id="KW-0614">Plasmid</keyword>
<geneLocation type="plasmid" evidence="2 3">
    <name>1</name>
</geneLocation>
<protein>
    <recommendedName>
        <fullName evidence="1">CobQ/CobB/MinD/ParA nucleotide binding domain-containing protein</fullName>
    </recommendedName>
</protein>
<evidence type="ECO:0000313" key="3">
    <source>
        <dbReference type="Proteomes" id="UP000061382"/>
    </source>
</evidence>
<dbReference type="SUPFAM" id="SSF52540">
    <property type="entry name" value="P-loop containing nucleoside triphosphate hydrolases"/>
    <property type="match status" value="1"/>
</dbReference>
<dbReference type="PANTHER" id="PTHR13696">
    <property type="entry name" value="P-LOOP CONTAINING NUCLEOSIDE TRIPHOSPHATE HYDROLASE"/>
    <property type="match status" value="1"/>
</dbReference>
<dbReference type="PANTHER" id="PTHR13696:SF52">
    <property type="entry name" value="PARA FAMILY PROTEIN CT_582"/>
    <property type="match status" value="1"/>
</dbReference>
<dbReference type="Pfam" id="PF01656">
    <property type="entry name" value="CbiA"/>
    <property type="match status" value="1"/>
</dbReference>
<dbReference type="CDD" id="cd02042">
    <property type="entry name" value="ParAB_family"/>
    <property type="match status" value="1"/>
</dbReference>
<dbReference type="KEGG" id="rti:DC20_21590"/>
<dbReference type="Proteomes" id="UP000061382">
    <property type="component" value="Plasmid 1"/>
</dbReference>
<feature type="domain" description="CobQ/CobB/MinD/ParA nucleotide binding" evidence="1">
    <location>
        <begin position="6"/>
        <end position="180"/>
    </location>
</feature>
<proteinExistence type="predicted"/>
<dbReference type="Gene3D" id="3.40.50.300">
    <property type="entry name" value="P-loop containing nucleotide triphosphate hydrolases"/>
    <property type="match status" value="1"/>
</dbReference>
<dbReference type="InterPro" id="IPR050678">
    <property type="entry name" value="DNA_Partitioning_ATPase"/>
</dbReference>
<sequence length="250" mass="27921">MGKIVSFATQKGGSGKSTLTLLLSTCLAVDYKLKIAVLDCDYQQSIVKTRIHMDAANLEQLRETDPEANYPYDIFPMAMTKIFDFIDNPENDKYDLVILDLPGRADGNEIFDALTACDVVFVPLVSDYLDRASTADFMGILHSIKSVADKEGIAFAYYGLSTKRTNRREDREMDEYIDEIGLSRLNSSLGLRAAYSRPSTLFSLLNPAYLRYAGGDKTVSEEIKTLCEEIIEKLELPVHQLTTAKNESAE</sequence>
<dbReference type="PATRIC" id="fig|512763.3.peg.4747"/>
<dbReference type="InterPro" id="IPR002586">
    <property type="entry name" value="CobQ/CobB/MinD/ParA_Nub-bd_dom"/>
</dbReference>
<dbReference type="OrthoDB" id="978593at2"/>
<dbReference type="InterPro" id="IPR027417">
    <property type="entry name" value="P-loop_NTPase"/>
</dbReference>
<gene>
    <name evidence="2" type="ORF">DC20_21590</name>
</gene>
<reference evidence="2 3" key="1">
    <citation type="submission" date="2015-08" db="EMBL/GenBank/DDBJ databases">
        <title>Complete genome sequence of Rufibacter tibetensis strain 1351t, a radiation-resistant bacterium from tibet plateau.</title>
        <authorList>
            <person name="Dai J."/>
        </authorList>
    </citation>
    <scope>NUCLEOTIDE SEQUENCE [LARGE SCALE GENOMIC DNA]</scope>
    <source>
        <strain evidence="2 3">1351</strain>
        <plasmid evidence="2 3">1</plasmid>
    </source>
</reference>